<protein>
    <recommendedName>
        <fullName evidence="1">DUF2007 domain-containing protein</fullName>
    </recommendedName>
</protein>
<dbReference type="eggNOG" id="ENOG50333BW">
    <property type="taxonomic scope" value="Bacteria"/>
</dbReference>
<evidence type="ECO:0000313" key="2">
    <source>
        <dbReference type="EMBL" id="KFB02107.1"/>
    </source>
</evidence>
<proteinExistence type="predicted"/>
<dbReference type="RefSeq" id="WP_036117671.1">
    <property type="nucleotide sequence ID" value="NZ_BMET01000008.1"/>
</dbReference>
<evidence type="ECO:0000313" key="3">
    <source>
        <dbReference type="Proteomes" id="UP000028521"/>
    </source>
</evidence>
<dbReference type="InterPro" id="IPR018551">
    <property type="entry name" value="DUF2007"/>
</dbReference>
<comment type="caution">
    <text evidence="2">The sequence shown here is derived from an EMBL/GenBank/DDBJ whole genome shotgun (WGS) entry which is preliminary data.</text>
</comment>
<reference evidence="3" key="2">
    <citation type="submission" date="2014-07" db="EMBL/GenBank/DDBJ databases">
        <title>Genome sequence of Mangrovimonas yunxiaonensis.</title>
        <authorList>
            <person name="Li Y."/>
            <person name="Zheng T."/>
        </authorList>
    </citation>
    <scope>NUCLEOTIDE SEQUENCE [LARGE SCALE GENOMIC DNA]</scope>
    <source>
        <strain evidence="3">LY01</strain>
    </source>
</reference>
<accession>A0A084TN21</accession>
<organism evidence="2 3">
    <name type="scientific">Mangrovimonas yunxiaonensis</name>
    <dbReference type="NCBI Taxonomy" id="1197477"/>
    <lineage>
        <taxon>Bacteria</taxon>
        <taxon>Pseudomonadati</taxon>
        <taxon>Bacteroidota</taxon>
        <taxon>Flavobacteriia</taxon>
        <taxon>Flavobacteriales</taxon>
        <taxon>Flavobacteriaceae</taxon>
        <taxon>Mangrovimonas</taxon>
    </lineage>
</organism>
<feature type="domain" description="DUF2007" evidence="1">
    <location>
        <begin position="6"/>
        <end position="70"/>
    </location>
</feature>
<evidence type="ECO:0000259" key="1">
    <source>
        <dbReference type="Pfam" id="PF09413"/>
    </source>
</evidence>
<gene>
    <name evidence="2" type="ORF">IA57_00245</name>
</gene>
<dbReference type="Proteomes" id="UP000028521">
    <property type="component" value="Unassembled WGS sequence"/>
</dbReference>
<keyword evidence="3" id="KW-1185">Reference proteome</keyword>
<dbReference type="OrthoDB" id="1149279at2"/>
<dbReference type="STRING" id="1197477.IA57_00245"/>
<dbReference type="EMBL" id="JPFK01000002">
    <property type="protein sequence ID" value="KFB02107.1"/>
    <property type="molecule type" value="Genomic_DNA"/>
</dbReference>
<reference evidence="2 3" key="1">
    <citation type="journal article" date="2014" name="Genome Announc.">
        <title>Draft Genome Sequence of the Algicidal Bacterium Mangrovimonas yunxiaonensis Strain LY01.</title>
        <authorList>
            <person name="Li Y."/>
            <person name="Zhu H."/>
            <person name="Li C."/>
            <person name="Zhang H."/>
            <person name="Chen Z."/>
            <person name="Zheng W."/>
            <person name="Xu H."/>
            <person name="Zheng T."/>
        </authorList>
    </citation>
    <scope>NUCLEOTIDE SEQUENCE [LARGE SCALE GENOMIC DNA]</scope>
    <source>
        <strain evidence="2 3">LY01</strain>
    </source>
</reference>
<dbReference type="Pfam" id="PF09413">
    <property type="entry name" value="DUF2007"/>
    <property type="match status" value="1"/>
</dbReference>
<name>A0A084TN21_9FLAO</name>
<dbReference type="AlphaFoldDB" id="A0A084TN21"/>
<sequence>MDSTYKKIYTGNFIVVQLIVDKLEAIDINPILKDESESGRLAGFMASIPGLQDIYVSEDELEAALPIVESVVSELEANNAN</sequence>